<dbReference type="PROSITE" id="PS00211">
    <property type="entry name" value="ABC_TRANSPORTER_1"/>
    <property type="match status" value="1"/>
</dbReference>
<dbReference type="GO" id="GO:0005524">
    <property type="term" value="F:ATP binding"/>
    <property type="evidence" value="ECO:0007669"/>
    <property type="project" value="UniProtKB-KW"/>
</dbReference>
<dbReference type="Gene3D" id="3.40.50.300">
    <property type="entry name" value="P-loop containing nucleotide triphosphate hydrolases"/>
    <property type="match status" value="1"/>
</dbReference>
<dbReference type="PANTHER" id="PTHR42794:SF2">
    <property type="entry name" value="ABC TRANSPORTER ATP-BINDING PROTEIN"/>
    <property type="match status" value="1"/>
</dbReference>
<keyword evidence="1" id="KW-0813">Transport</keyword>
<dbReference type="InterPro" id="IPR027417">
    <property type="entry name" value="P-loop_NTPase"/>
</dbReference>
<dbReference type="GO" id="GO:0016887">
    <property type="term" value="F:ATP hydrolysis activity"/>
    <property type="evidence" value="ECO:0007669"/>
    <property type="project" value="InterPro"/>
</dbReference>
<evidence type="ECO:0000259" key="4">
    <source>
        <dbReference type="PROSITE" id="PS50893"/>
    </source>
</evidence>
<accession>A0A918XM82</accession>
<reference evidence="5 6" key="1">
    <citation type="journal article" date="2014" name="Int. J. Syst. Evol. Microbiol.">
        <title>Complete genome sequence of Corynebacterium casei LMG S-19264T (=DSM 44701T), isolated from a smear-ripened cheese.</title>
        <authorList>
            <consortium name="US DOE Joint Genome Institute (JGI-PGF)"/>
            <person name="Walter F."/>
            <person name="Albersmeier A."/>
            <person name="Kalinowski J."/>
            <person name="Ruckert C."/>
        </authorList>
    </citation>
    <scope>NUCLEOTIDE SEQUENCE [LARGE SCALE GENOMIC DNA]</scope>
    <source>
        <strain evidence="5 6">KCTC 19473</strain>
    </source>
</reference>
<evidence type="ECO:0000256" key="1">
    <source>
        <dbReference type="ARBA" id="ARBA00022448"/>
    </source>
</evidence>
<organism evidence="5 6">
    <name type="scientific">Nocardiopsis kunsanensis</name>
    <dbReference type="NCBI Taxonomy" id="141693"/>
    <lineage>
        <taxon>Bacteria</taxon>
        <taxon>Bacillati</taxon>
        <taxon>Actinomycetota</taxon>
        <taxon>Actinomycetes</taxon>
        <taxon>Streptosporangiales</taxon>
        <taxon>Nocardiopsidaceae</taxon>
        <taxon>Nocardiopsis</taxon>
    </lineage>
</organism>
<evidence type="ECO:0000313" key="6">
    <source>
        <dbReference type="Proteomes" id="UP000654947"/>
    </source>
</evidence>
<dbReference type="InterPro" id="IPR017871">
    <property type="entry name" value="ABC_transporter-like_CS"/>
</dbReference>
<proteinExistence type="predicted"/>
<gene>
    <name evidence="5" type="ORF">GCM10007147_45740</name>
</gene>
<dbReference type="InterPro" id="IPR003439">
    <property type="entry name" value="ABC_transporter-like_ATP-bd"/>
</dbReference>
<dbReference type="AlphaFoldDB" id="A0A918XM82"/>
<dbReference type="PROSITE" id="PS50893">
    <property type="entry name" value="ABC_TRANSPORTER_2"/>
    <property type="match status" value="1"/>
</dbReference>
<evidence type="ECO:0000256" key="3">
    <source>
        <dbReference type="ARBA" id="ARBA00022840"/>
    </source>
</evidence>
<evidence type="ECO:0000256" key="2">
    <source>
        <dbReference type="ARBA" id="ARBA00022741"/>
    </source>
</evidence>
<evidence type="ECO:0000313" key="5">
    <source>
        <dbReference type="EMBL" id="GHD37606.1"/>
    </source>
</evidence>
<dbReference type="RefSeq" id="WP_026115572.1">
    <property type="nucleotide sequence ID" value="NZ_BMXL01000052.1"/>
</dbReference>
<dbReference type="FunFam" id="3.40.50.300:FF:000134">
    <property type="entry name" value="Iron-enterobactin ABC transporter ATP-binding protein"/>
    <property type="match status" value="1"/>
</dbReference>
<dbReference type="PANTHER" id="PTHR42794">
    <property type="entry name" value="HEMIN IMPORT ATP-BINDING PROTEIN HMUV"/>
    <property type="match status" value="1"/>
</dbReference>
<protein>
    <submittedName>
        <fullName evidence="5">ABC transporter ATPase</fullName>
    </submittedName>
</protein>
<dbReference type="CDD" id="cd03214">
    <property type="entry name" value="ABC_Iron-Siderophores_B12_Hemin"/>
    <property type="match status" value="1"/>
</dbReference>
<dbReference type="InterPro" id="IPR003593">
    <property type="entry name" value="AAA+_ATPase"/>
</dbReference>
<keyword evidence="6" id="KW-1185">Reference proteome</keyword>
<sequence>MLAARGIGHSYGRRPVLTGVDLQVRRGELLGLLGPNGGGKTTLLRTLFGALRPLEGTVMFDGRPLEQLNPRQIAQRIAVVVQEPQSELMLSVADMALLGRTPHLGMFSRRSSRDDAIAAAALEKVGALGLAHREVSELSGGEKQRVLIARALVQEADCLLLDEPTNHLDIGYQHQVLDLVRSLGMTAVVVLHDLNLAARYCDRLVLLDRGRVRADGEAREVLQPELIGALYGVGAERTAAYDEVPQLLFRRPEGAGDDT</sequence>
<keyword evidence="2" id="KW-0547">Nucleotide-binding</keyword>
<comment type="caution">
    <text evidence="5">The sequence shown here is derived from an EMBL/GenBank/DDBJ whole genome shotgun (WGS) entry which is preliminary data.</text>
</comment>
<dbReference type="SMART" id="SM00382">
    <property type="entry name" value="AAA"/>
    <property type="match status" value="1"/>
</dbReference>
<name>A0A918XM82_9ACTN</name>
<keyword evidence="3" id="KW-0067">ATP-binding</keyword>
<dbReference type="EMBL" id="BMXL01000052">
    <property type="protein sequence ID" value="GHD37606.1"/>
    <property type="molecule type" value="Genomic_DNA"/>
</dbReference>
<feature type="domain" description="ABC transporter" evidence="4">
    <location>
        <begin position="2"/>
        <end position="234"/>
    </location>
</feature>
<dbReference type="Proteomes" id="UP000654947">
    <property type="component" value="Unassembled WGS sequence"/>
</dbReference>
<dbReference type="Pfam" id="PF00005">
    <property type="entry name" value="ABC_tran"/>
    <property type="match status" value="1"/>
</dbReference>
<dbReference type="SUPFAM" id="SSF52540">
    <property type="entry name" value="P-loop containing nucleoside triphosphate hydrolases"/>
    <property type="match status" value="1"/>
</dbReference>